<dbReference type="PANTHER" id="PTHR43403">
    <property type="entry name" value="NAD-SPECIFIC GLUTAMATE DEHYDROGENASE"/>
    <property type="match status" value="1"/>
</dbReference>
<feature type="domain" description="NAD-specific glutamate dehydrogenase C-terminal" evidence="2">
    <location>
        <begin position="1278"/>
        <end position="1599"/>
    </location>
</feature>
<dbReference type="InterPro" id="IPR046346">
    <property type="entry name" value="Aminoacid_DH-like_N_sf"/>
</dbReference>
<dbReference type="GO" id="GO:0004352">
    <property type="term" value="F:glutamate dehydrogenase (NAD+) activity"/>
    <property type="evidence" value="ECO:0007669"/>
    <property type="project" value="InterPro"/>
</dbReference>
<dbReference type="InterPro" id="IPR049056">
    <property type="entry name" value="NAD_Glu_DH_HM3"/>
</dbReference>
<dbReference type="PANTHER" id="PTHR43403:SF1">
    <property type="entry name" value="NAD-SPECIFIC GLUTAMATE DEHYDROGENASE"/>
    <property type="match status" value="1"/>
</dbReference>
<dbReference type="InterPro" id="IPR028971">
    <property type="entry name" value="NAD-GDH_cat"/>
</dbReference>
<dbReference type="Pfam" id="PF21074">
    <property type="entry name" value="GDH_C"/>
    <property type="match status" value="1"/>
</dbReference>
<dbReference type="InterPro" id="IPR049062">
    <property type="entry name" value="NAD_Glu_DH_ACT2"/>
</dbReference>
<dbReference type="Pfam" id="PF21079">
    <property type="entry name" value="GDH_HM2"/>
    <property type="match status" value="1"/>
</dbReference>
<keyword evidence="7" id="KW-1185">Reference proteome</keyword>
<dbReference type="InterPro" id="IPR024727">
    <property type="entry name" value="NAD_Glu_DH_N_ACT1"/>
</dbReference>
<gene>
    <name evidence="6" type="ORF">SAMN04488570_1492</name>
</gene>
<name>A0A1H1QSS2_9ACTN</name>
<feature type="domain" description="NAD-glutamate dehydrogenase ACT2" evidence="4">
    <location>
        <begin position="402"/>
        <end position="491"/>
    </location>
</feature>
<dbReference type="PIRSF" id="PIRSF036761">
    <property type="entry name" value="GDH_Mll4104"/>
    <property type="match status" value="1"/>
</dbReference>
<organism evidence="6 7">
    <name type="scientific">Nocardioides scoriae</name>
    <dbReference type="NCBI Taxonomy" id="642780"/>
    <lineage>
        <taxon>Bacteria</taxon>
        <taxon>Bacillati</taxon>
        <taxon>Actinomycetota</taxon>
        <taxon>Actinomycetes</taxon>
        <taxon>Propionibacteriales</taxon>
        <taxon>Nocardioidaceae</taxon>
        <taxon>Nocardioides</taxon>
    </lineage>
</organism>
<dbReference type="EMBL" id="LT629757">
    <property type="protein sequence ID" value="SDS26363.1"/>
    <property type="molecule type" value="Genomic_DNA"/>
</dbReference>
<dbReference type="Pfam" id="PF21077">
    <property type="entry name" value="GDH_ACT3"/>
    <property type="match status" value="1"/>
</dbReference>
<dbReference type="Pfam" id="PF21076">
    <property type="entry name" value="GDH_ACT2"/>
    <property type="match status" value="1"/>
</dbReference>
<dbReference type="GO" id="GO:0006538">
    <property type="term" value="P:L-glutamate catabolic process"/>
    <property type="evidence" value="ECO:0007669"/>
    <property type="project" value="InterPro"/>
</dbReference>
<feature type="domain" description="NAD-glutamate dehydrogenase ACT3" evidence="5">
    <location>
        <begin position="548"/>
        <end position="617"/>
    </location>
</feature>
<protein>
    <submittedName>
        <fullName evidence="6">Glutamate dehydrogenase</fullName>
    </submittedName>
</protein>
<feature type="domain" description="NAD-glutamate dehydrogenase N-terminal ACT1" evidence="3">
    <location>
        <begin position="33"/>
        <end position="177"/>
    </location>
</feature>
<evidence type="ECO:0000313" key="7">
    <source>
        <dbReference type="Proteomes" id="UP000198859"/>
    </source>
</evidence>
<dbReference type="STRING" id="642780.SAMN04488570_1492"/>
<dbReference type="GO" id="GO:0004069">
    <property type="term" value="F:L-aspartate:2-oxoglutarate aminotransferase activity"/>
    <property type="evidence" value="ECO:0007669"/>
    <property type="project" value="InterPro"/>
</dbReference>
<feature type="domain" description="NAD-glutamate dehydrogenase catalytic" evidence="1">
    <location>
        <begin position="728"/>
        <end position="1233"/>
    </location>
</feature>
<dbReference type="Pfam" id="PF21078">
    <property type="entry name" value="GDH_HM3"/>
    <property type="match status" value="1"/>
</dbReference>
<evidence type="ECO:0000313" key="6">
    <source>
        <dbReference type="EMBL" id="SDS26363.1"/>
    </source>
</evidence>
<dbReference type="Pfam" id="PF05088">
    <property type="entry name" value="Bac_GDH_CD"/>
    <property type="match status" value="1"/>
</dbReference>
<dbReference type="InterPro" id="IPR049064">
    <property type="entry name" value="NAD_Glu_DH_ACT3"/>
</dbReference>
<dbReference type="InterPro" id="IPR049059">
    <property type="entry name" value="NAD_Glu_DH_HM1"/>
</dbReference>
<evidence type="ECO:0000259" key="2">
    <source>
        <dbReference type="Pfam" id="PF21074"/>
    </source>
</evidence>
<dbReference type="Pfam" id="PF21073">
    <property type="entry name" value="GDH_HM1"/>
    <property type="match status" value="1"/>
</dbReference>
<reference evidence="7" key="1">
    <citation type="submission" date="2016-10" db="EMBL/GenBank/DDBJ databases">
        <authorList>
            <person name="Varghese N."/>
            <person name="Submissions S."/>
        </authorList>
    </citation>
    <scope>NUCLEOTIDE SEQUENCE [LARGE SCALE GENOMIC DNA]</scope>
    <source>
        <strain evidence="7">DSM 22127</strain>
    </source>
</reference>
<proteinExistence type="predicted"/>
<accession>A0A1H1QSS2</accession>
<dbReference type="SUPFAM" id="SSF51735">
    <property type="entry name" value="NAD(P)-binding Rossmann-fold domains"/>
    <property type="match status" value="1"/>
</dbReference>
<evidence type="ECO:0000259" key="1">
    <source>
        <dbReference type="Pfam" id="PF05088"/>
    </source>
</evidence>
<dbReference type="InterPro" id="IPR036291">
    <property type="entry name" value="NAD(P)-bd_dom_sf"/>
</dbReference>
<dbReference type="Proteomes" id="UP000198859">
    <property type="component" value="Chromosome I"/>
</dbReference>
<dbReference type="SUPFAM" id="SSF53223">
    <property type="entry name" value="Aminoacid dehydrogenase-like, N-terminal domain"/>
    <property type="match status" value="1"/>
</dbReference>
<sequence length="1604" mass="176994">MEASKSELLSTVCDLARDKPPALAEGVDLDTLLQLFYRHVAPEDLLEREPQDLFGAVVAQLRLAQDRPQGTAAVKVFTPSASVNGWSAGGHTVVEVVTDDMPFLVDSVSMVLTQEQHDLHLVVHPQLVVRRDLAGRLHGVLDEHSRTEEHDVARESWMHLEIDRVPDEELPAITERLQKVLLDVRDAVEDWTRMHAQVGAVVTELEEHPPPLPAEEIEQGASLLRWLAEDHFTFLGYREYALEEHAGGDTLVAVPGTGFGILRADPGAPRPLPEQVAAHARDPQLLVLAKANSRATVHRPVFLDYVGVKKFDADGQVCGERRFLGLFSSAAYTESVRRIPVLREKAAAVIEALALDPMSHAGKALMDVLETYPRDELFQTSVEELVPIASQVVHTRERRQLKLFVRRDRYGRFLSCLVYLPRDRYNTSVRERIAAILRRQLGGDSVEYTAHVGESFSARLHFVVRPAPGELVAEPDVPDLERRCAEAARSWRDDFTSAVVSAYGEEQGSRHVRTYASSFPEAYKEDYPPASGAVDLGRLEAITGEEGIALSLYEDVTAAPGEARLKVYRIGPPLSLSHVLPVLSTMGVEVVDERPYELVGLPRASHIYDFGLRYPRPLPDDSRERFQDTVLAVWDGLNESDGFNALVLAAGLTWRQAMLLRAYAKHLRQGGTPFAQDYIEGALLGNVELTRTLVQLFEARFDPGTRHHIAADSEARQAQCAELEERVLRGLDEVTSLDQDRILRSYLTMVKATLRTSYFVTGTDGRPLDRLSLKLDPSQVPDLPQPRPRFEIFVYSPRVEGVHLRFGSVARGGLRWSDRRDDFRTEILGLVKAQMVKNTVIVPVGAKGGFFAKQLPDPSDRDAWLAEGVAAYTTFISGLLDVTDNLVETPAGRQVVPPERVVRHDHDDTYLVVAADKGTATFSDIANGVSQQYGFWLGDAFASGGSVGYDHKAMGITARGAWVSVRRHFREMGVDCQAEDVTAVGVGDMSGDVFGNGMLCSEHIRLVAAFDHRDIFVDPDPDAATSYAERRRLFDLPRSSWRDYDTSLISPGGGVWSRSAKSIPVGAAVREALGLPEGTARMTPAELMRAILLAPVDLLWNGGIGTYVKSRGETHAQAGDKANDAIRVDGHELRVRCVGEGGNLGLTQLGRIEYARDGGPGSAGGRINTDFIDNSAGVDTSDHEVNIKILLDRVVAEGDLTGKQRSTLLASMTDQVAELVLADNEDQNLALANALAQAPALLHVHEDWVRTLEGAGVLDRELEGLPTRRQVARMRERGEGLSAPELAVLLSWTKIVLAEELLDSDLPDDPFLRLELFGYFPAGMRQGYRGSMEHHQLRREIVVTQVVNQLVNNAGITYVHRLRGETGAGAAELARANLVAREIFGAERLRAGIAAVDHDVDAAVQTRMRLEVRTLVERASRWLLEGRRIEEETEALVDRYEVVVEQVMEVLPDLLVGLEREAFETRRDELLAAGVPEPLAVRVAACPAAYVLLGIVETARREEREPVEVARTHFEVGERLGLPWLVTQVLGLPRQDRWQSMARAALRDDLQAVHAQLTAAELRGTPPSGRDVEQAVASLRTITADDEPDLARLSVALRVVRGLL</sequence>
<dbReference type="Pfam" id="PF21075">
    <property type="entry name" value="GDH_ACT1"/>
    <property type="match status" value="1"/>
</dbReference>
<dbReference type="InterPro" id="IPR007780">
    <property type="entry name" value="NAD_Glu_DH_bac"/>
</dbReference>
<dbReference type="InterPro" id="IPR049058">
    <property type="entry name" value="NAD_Glu_DH_HM2"/>
</dbReference>
<evidence type="ECO:0000259" key="3">
    <source>
        <dbReference type="Pfam" id="PF21075"/>
    </source>
</evidence>
<evidence type="ECO:0000259" key="4">
    <source>
        <dbReference type="Pfam" id="PF21076"/>
    </source>
</evidence>
<evidence type="ECO:0000259" key="5">
    <source>
        <dbReference type="Pfam" id="PF21077"/>
    </source>
</evidence>
<dbReference type="InterPro" id="IPR048381">
    <property type="entry name" value="GDH_C"/>
</dbReference>